<organism evidence="7 8">
    <name type="scientific">Sporosarcina newyorkensis 2681</name>
    <dbReference type="NCBI Taxonomy" id="1027292"/>
    <lineage>
        <taxon>Bacteria</taxon>
        <taxon>Bacillati</taxon>
        <taxon>Bacillota</taxon>
        <taxon>Bacilli</taxon>
        <taxon>Bacillales</taxon>
        <taxon>Caryophanaceae</taxon>
        <taxon>Sporosarcina</taxon>
    </lineage>
</organism>
<evidence type="ECO:0000256" key="4">
    <source>
        <dbReference type="ARBA" id="ARBA00022825"/>
    </source>
</evidence>
<keyword evidence="5" id="KW-0812">Transmembrane</keyword>
<dbReference type="InterPro" id="IPR009003">
    <property type="entry name" value="Peptidase_S1_PA"/>
</dbReference>
<evidence type="ECO:0000256" key="3">
    <source>
        <dbReference type="ARBA" id="ARBA00022801"/>
    </source>
</evidence>
<dbReference type="InterPro" id="IPR036034">
    <property type="entry name" value="PDZ_sf"/>
</dbReference>
<reference evidence="7 8" key="1">
    <citation type="submission" date="2011-04" db="EMBL/GenBank/DDBJ databases">
        <authorList>
            <person name="Muzny D."/>
            <person name="Qin X."/>
            <person name="Deng J."/>
            <person name="Jiang H."/>
            <person name="Liu Y."/>
            <person name="Qu J."/>
            <person name="Song X.-Z."/>
            <person name="Zhang L."/>
            <person name="Thornton R."/>
            <person name="Coyle M."/>
            <person name="Francisco L."/>
            <person name="Jackson L."/>
            <person name="Javaid M."/>
            <person name="Korchina V."/>
            <person name="Kovar C."/>
            <person name="Mata R."/>
            <person name="Mathew T."/>
            <person name="Ngo R."/>
            <person name="Nguyen L."/>
            <person name="Nguyen N."/>
            <person name="Okwuonu G."/>
            <person name="Ongeri F."/>
            <person name="Pham C."/>
            <person name="Simmons D."/>
            <person name="Wilczek-Boney K."/>
            <person name="Hale W."/>
            <person name="Jakkamsetti A."/>
            <person name="Pham P."/>
            <person name="Ruth R."/>
            <person name="San Lucas F."/>
            <person name="Warren J."/>
            <person name="Zhang J."/>
            <person name="Zhao Z."/>
            <person name="Zhou C."/>
            <person name="Zhu D."/>
            <person name="Lee S."/>
            <person name="Bess C."/>
            <person name="Blankenburg K."/>
            <person name="Forbes L."/>
            <person name="Fu Q."/>
            <person name="Gubbala S."/>
            <person name="Hirani K."/>
            <person name="Jayaseelan J.C."/>
            <person name="Lara F."/>
            <person name="Munidasa M."/>
            <person name="Palculict T."/>
            <person name="Patil S."/>
            <person name="Pu L.-L."/>
            <person name="Saada N."/>
            <person name="Tang L."/>
            <person name="Weissenberger G."/>
            <person name="Zhu Y."/>
            <person name="Hemphill L."/>
            <person name="Shang Y."/>
            <person name="Youmans B."/>
            <person name="Ayvaz T."/>
            <person name="Ross M."/>
            <person name="Santibanez J."/>
            <person name="Aqrawi P."/>
            <person name="Gross S."/>
            <person name="Joshi V."/>
            <person name="Fowler G."/>
            <person name="Nazareth L."/>
            <person name="Reid J."/>
            <person name="Worley K."/>
            <person name="Petrosino J."/>
            <person name="Highlander S."/>
            <person name="Gibbs R."/>
        </authorList>
    </citation>
    <scope>NUCLEOTIDE SEQUENCE [LARGE SCALE GENOMIC DNA]</scope>
    <source>
        <strain evidence="7 8">2681</strain>
    </source>
</reference>
<dbReference type="Pfam" id="PF13365">
    <property type="entry name" value="Trypsin_2"/>
    <property type="match status" value="1"/>
</dbReference>
<comment type="caution">
    <text evidence="7">The sequence shown here is derived from an EMBL/GenBank/DDBJ whole genome shotgun (WGS) entry which is preliminary data.</text>
</comment>
<evidence type="ECO:0000259" key="6">
    <source>
        <dbReference type="PROSITE" id="PS50106"/>
    </source>
</evidence>
<feature type="domain" description="PDZ" evidence="6">
    <location>
        <begin position="277"/>
        <end position="351"/>
    </location>
</feature>
<dbReference type="Gene3D" id="2.40.10.10">
    <property type="entry name" value="Trypsin-like serine proteases"/>
    <property type="match status" value="2"/>
</dbReference>
<protein>
    <submittedName>
        <fullName evidence="7">Serine protease HtrA</fullName>
        <ecNumber evidence="7">3.4.21.-</ecNumber>
    </submittedName>
</protein>
<dbReference type="HOGENOM" id="CLU_020120_0_2_9"/>
<comment type="similarity">
    <text evidence="1">Belongs to the peptidase S1C family.</text>
</comment>
<keyword evidence="5" id="KW-1133">Transmembrane helix</keyword>
<dbReference type="SMART" id="SM00228">
    <property type="entry name" value="PDZ"/>
    <property type="match status" value="1"/>
</dbReference>
<keyword evidence="2 7" id="KW-0645">Protease</keyword>
<dbReference type="EMBL" id="AFPZ01000071">
    <property type="protein sequence ID" value="EGQ24732.1"/>
    <property type="molecule type" value="Genomic_DNA"/>
</dbReference>
<sequence>MKEIQMTGVVNMEGKAAKKLLSIVGSGVVGSMLTLGVVANTDWLGSPKEVESANIDTPTYEVEKVSTAPTDSLADMVEQSSKAIVGVVNYQTAGNRFAEAATEQMAGTGSGVIYKIDDKYAYIVTNNHVIEGAQKIEVTLDKGVKASAKLLGTDALTDIAVLQIDKKFATTAVTFGDSSLLRAGDSVIAIGNPLGLDFSGTVTKGIVSSVSRTLDVNTSAGTWQTEVIQTDAAINSGNSGGALFNTAGEVIGINSLKVAQSGVEGIGFAIPSNEVKTLVEQLTEKGQIERPYLGVSLADLAEIPYMYVKDLPEAVKGGVMVTGIEPNSAADQAGLKEQDVITEINGESIDNSMELRKYLYSKLQIGSKANITIYRNGEKQQVSVKFSGGQMK</sequence>
<dbReference type="PROSITE" id="PS50106">
    <property type="entry name" value="PDZ"/>
    <property type="match status" value="1"/>
</dbReference>
<feature type="transmembrane region" description="Helical" evidence="5">
    <location>
        <begin position="20"/>
        <end position="39"/>
    </location>
</feature>
<accession>F9DUD4</accession>
<gene>
    <name evidence="7" type="primary">htrA</name>
    <name evidence="7" type="ORF">HMPREF9372_2415</name>
</gene>
<name>F9DUD4_9BACL</name>
<keyword evidence="4" id="KW-0720">Serine protease</keyword>
<dbReference type="MEROPS" id="S01.B81"/>
<keyword evidence="3 7" id="KW-0378">Hydrolase</keyword>
<dbReference type="PRINTS" id="PR00834">
    <property type="entry name" value="PROTEASES2C"/>
</dbReference>
<evidence type="ECO:0000256" key="5">
    <source>
        <dbReference type="SAM" id="Phobius"/>
    </source>
</evidence>
<dbReference type="Pfam" id="PF13180">
    <property type="entry name" value="PDZ_2"/>
    <property type="match status" value="1"/>
</dbReference>
<evidence type="ECO:0000256" key="2">
    <source>
        <dbReference type="ARBA" id="ARBA00022670"/>
    </source>
</evidence>
<dbReference type="InterPro" id="IPR051201">
    <property type="entry name" value="Chloro_Bact_Ser_Proteases"/>
</dbReference>
<keyword evidence="5" id="KW-0472">Membrane</keyword>
<dbReference type="Proteomes" id="UP000005316">
    <property type="component" value="Unassembled WGS sequence"/>
</dbReference>
<dbReference type="SUPFAM" id="SSF50494">
    <property type="entry name" value="Trypsin-like serine proteases"/>
    <property type="match status" value="1"/>
</dbReference>
<dbReference type="PANTHER" id="PTHR43343:SF3">
    <property type="entry name" value="PROTEASE DO-LIKE 8, CHLOROPLASTIC"/>
    <property type="match status" value="1"/>
</dbReference>
<dbReference type="InterPro" id="IPR001940">
    <property type="entry name" value="Peptidase_S1C"/>
</dbReference>
<dbReference type="GO" id="GO:0006508">
    <property type="term" value="P:proteolysis"/>
    <property type="evidence" value="ECO:0007669"/>
    <property type="project" value="UniProtKB-KW"/>
</dbReference>
<dbReference type="Gene3D" id="2.30.42.10">
    <property type="match status" value="1"/>
</dbReference>
<evidence type="ECO:0000313" key="8">
    <source>
        <dbReference type="Proteomes" id="UP000005316"/>
    </source>
</evidence>
<dbReference type="eggNOG" id="COG0265">
    <property type="taxonomic scope" value="Bacteria"/>
</dbReference>
<dbReference type="GO" id="GO:0004252">
    <property type="term" value="F:serine-type endopeptidase activity"/>
    <property type="evidence" value="ECO:0007669"/>
    <property type="project" value="InterPro"/>
</dbReference>
<dbReference type="EC" id="3.4.21.-" evidence="7"/>
<dbReference type="InterPro" id="IPR001478">
    <property type="entry name" value="PDZ"/>
</dbReference>
<proteinExistence type="inferred from homology"/>
<dbReference type="PANTHER" id="PTHR43343">
    <property type="entry name" value="PEPTIDASE S12"/>
    <property type="match status" value="1"/>
</dbReference>
<evidence type="ECO:0000256" key="1">
    <source>
        <dbReference type="ARBA" id="ARBA00010541"/>
    </source>
</evidence>
<evidence type="ECO:0000313" key="7">
    <source>
        <dbReference type="EMBL" id="EGQ24732.1"/>
    </source>
</evidence>
<dbReference type="SUPFAM" id="SSF50156">
    <property type="entry name" value="PDZ domain-like"/>
    <property type="match status" value="1"/>
</dbReference>
<dbReference type="AlphaFoldDB" id="F9DUD4"/>
<dbReference type="STRING" id="759851.SAMN04244570_0020"/>
<dbReference type="InterPro" id="IPR043504">
    <property type="entry name" value="Peptidase_S1_PA_chymotrypsin"/>
</dbReference>